<evidence type="ECO:0000313" key="3">
    <source>
        <dbReference type="Proteomes" id="UP000260025"/>
    </source>
</evidence>
<dbReference type="Proteomes" id="UP000260025">
    <property type="component" value="Unassembled WGS sequence"/>
</dbReference>
<dbReference type="OrthoDB" id="9797976at2"/>
<keyword evidence="1" id="KW-0472">Membrane</keyword>
<keyword evidence="1" id="KW-0812">Transmembrane</keyword>
<feature type="transmembrane region" description="Helical" evidence="1">
    <location>
        <begin position="128"/>
        <end position="146"/>
    </location>
</feature>
<keyword evidence="1" id="KW-1133">Transmembrane helix</keyword>
<feature type="transmembrane region" description="Helical" evidence="1">
    <location>
        <begin position="210"/>
        <end position="229"/>
    </location>
</feature>
<dbReference type="RefSeq" id="WP_117442875.1">
    <property type="nucleotide sequence ID" value="NZ_JAJFEN010000058.1"/>
</dbReference>
<evidence type="ECO:0000313" key="2">
    <source>
        <dbReference type="EMBL" id="RGC16072.1"/>
    </source>
</evidence>
<evidence type="ECO:0000256" key="1">
    <source>
        <dbReference type="SAM" id="Phobius"/>
    </source>
</evidence>
<gene>
    <name evidence="2" type="ORF">DXA38_08830</name>
</gene>
<dbReference type="PANTHER" id="PTHR36111:SF2">
    <property type="entry name" value="INNER MEMBRANE PROTEIN"/>
    <property type="match status" value="1"/>
</dbReference>
<protein>
    <submittedName>
        <fullName evidence="2">DUF554 domain-containing protein</fullName>
    </submittedName>
</protein>
<feature type="transmembrane region" description="Helical" evidence="1">
    <location>
        <begin position="184"/>
        <end position="203"/>
    </location>
</feature>
<dbReference type="InterPro" id="IPR007563">
    <property type="entry name" value="DUF554"/>
</dbReference>
<dbReference type="PANTHER" id="PTHR36111">
    <property type="entry name" value="INNER MEMBRANE PROTEIN-RELATED"/>
    <property type="match status" value="1"/>
</dbReference>
<organism evidence="2 3">
    <name type="scientific">Clostridium innocuum</name>
    <dbReference type="NCBI Taxonomy" id="1522"/>
    <lineage>
        <taxon>Bacteria</taxon>
        <taxon>Bacillati</taxon>
        <taxon>Bacillota</taxon>
        <taxon>Clostridia</taxon>
        <taxon>Eubacteriales</taxon>
        <taxon>Clostridiaceae</taxon>
        <taxon>Clostridium</taxon>
    </lineage>
</organism>
<comment type="caution">
    <text evidence="2">The sequence shown here is derived from an EMBL/GenBank/DDBJ whole genome shotgun (WGS) entry which is preliminary data.</text>
</comment>
<feature type="transmembrane region" description="Helical" evidence="1">
    <location>
        <begin position="30"/>
        <end position="50"/>
    </location>
</feature>
<accession>A0A3E2VXF3</accession>
<dbReference type="AlphaFoldDB" id="A0A3E2VXF3"/>
<dbReference type="EMBL" id="QVEV01000010">
    <property type="protein sequence ID" value="RGC16072.1"/>
    <property type="molecule type" value="Genomic_DNA"/>
</dbReference>
<reference evidence="2 3" key="1">
    <citation type="submission" date="2018-08" db="EMBL/GenBank/DDBJ databases">
        <title>A genome reference for cultivated species of the human gut microbiota.</title>
        <authorList>
            <person name="Zou Y."/>
            <person name="Xue W."/>
            <person name="Luo G."/>
        </authorList>
    </citation>
    <scope>NUCLEOTIDE SEQUENCE [LARGE SCALE GENOMIC DNA]</scope>
    <source>
        <strain evidence="2 3">OF01-2LB</strain>
    </source>
</reference>
<proteinExistence type="predicted"/>
<name>A0A3E2VXF3_CLOIN</name>
<sequence>MLYIFMNMIGIEAGGFLSRYVKKFINREQVNAILIIANLCIAVVGIQGAITTKNSVLMIISCVIGAVIGTGMNLDCKFNTLGELLKSRFRHADESFVKGFITVFMIQCVGSMAIVGPLDIGLKQDASILSFKIILDTCSSLIYGAIYGPSVMLSGPFVFVYEMVIYLLAGVLQPLLTPSVINEISAIGSLLIFALSLDLLGILRLKAANFLPALLGPLVYYLLVTGFVGW</sequence>
<dbReference type="Pfam" id="PF04474">
    <property type="entry name" value="DUF554"/>
    <property type="match status" value="1"/>
</dbReference>
<feature type="transmembrane region" description="Helical" evidence="1">
    <location>
        <begin position="95"/>
        <end position="116"/>
    </location>
</feature>
<feature type="transmembrane region" description="Helical" evidence="1">
    <location>
        <begin position="153"/>
        <end position="172"/>
    </location>
</feature>
<feature type="transmembrane region" description="Helical" evidence="1">
    <location>
        <begin position="56"/>
        <end position="74"/>
    </location>
</feature>